<dbReference type="AlphaFoldDB" id="A0A058Z9Y3"/>
<gene>
    <name evidence="2" type="ORF">H696_01983</name>
</gene>
<feature type="chain" id="PRO_5001571897" evidence="1">
    <location>
        <begin position="23"/>
        <end position="181"/>
    </location>
</feature>
<keyword evidence="3" id="KW-1185">Reference proteome</keyword>
<accession>A0A058Z9Y3</accession>
<evidence type="ECO:0000256" key="1">
    <source>
        <dbReference type="SAM" id="SignalP"/>
    </source>
</evidence>
<feature type="signal peptide" evidence="1">
    <location>
        <begin position="1"/>
        <end position="22"/>
    </location>
</feature>
<dbReference type="RefSeq" id="XP_009494158.1">
    <property type="nucleotide sequence ID" value="XM_009495883.1"/>
</dbReference>
<dbReference type="EMBL" id="KB932203">
    <property type="protein sequence ID" value="KCV71035.1"/>
    <property type="molecule type" value="Genomic_DNA"/>
</dbReference>
<proteinExistence type="predicted"/>
<dbReference type="GeneID" id="20526708"/>
<protein>
    <submittedName>
        <fullName evidence="2">Uncharacterized protein</fullName>
    </submittedName>
</protein>
<evidence type="ECO:0000313" key="2">
    <source>
        <dbReference type="EMBL" id="KCV71035.1"/>
    </source>
</evidence>
<keyword evidence="1" id="KW-0732">Signal</keyword>
<sequence length="181" mass="19389">MFKKMSLTLVVLVASLISLATADIGLVQSNTRTVYDGVGLSARASMPNFVVNRKSCLIDSGSRQSGITVGAGHGIAHHGTPFCCKDLGTIEYDSQNRKTCRAGCPDEPRFELHYFARDVDQIGADCLTNCFEKSGCKDCLTGTNIQNCTEWCKSQVVGTSGGRCANPGSNQVTNCCECVFN</sequence>
<reference evidence="2" key="1">
    <citation type="submission" date="2013-04" db="EMBL/GenBank/DDBJ databases">
        <title>The Genome Sequence of Fonticula alba ATCC 38817.</title>
        <authorList>
            <consortium name="The Broad Institute Genomics Platform"/>
            <person name="Russ C."/>
            <person name="Cuomo C."/>
            <person name="Burger G."/>
            <person name="Gray M.W."/>
            <person name="Holland P.W.H."/>
            <person name="King N."/>
            <person name="Lang F.B.F."/>
            <person name="Roger A.J."/>
            <person name="Ruiz-Trillo I."/>
            <person name="Brown M."/>
            <person name="Walker B."/>
            <person name="Young S."/>
            <person name="Zeng Q."/>
            <person name="Gargeya S."/>
            <person name="Fitzgerald M."/>
            <person name="Haas B."/>
            <person name="Abouelleil A."/>
            <person name="Allen A.W."/>
            <person name="Alvarado L."/>
            <person name="Arachchi H.M."/>
            <person name="Berlin A.M."/>
            <person name="Chapman S.B."/>
            <person name="Gainer-Dewar J."/>
            <person name="Goldberg J."/>
            <person name="Griggs A."/>
            <person name="Gujja S."/>
            <person name="Hansen M."/>
            <person name="Howarth C."/>
            <person name="Imamovic A."/>
            <person name="Ireland A."/>
            <person name="Larimer J."/>
            <person name="McCowan C."/>
            <person name="Murphy C."/>
            <person name="Pearson M."/>
            <person name="Poon T.W."/>
            <person name="Priest M."/>
            <person name="Roberts A."/>
            <person name="Saif S."/>
            <person name="Shea T."/>
            <person name="Sisk P."/>
            <person name="Sykes S."/>
            <person name="Wortman J."/>
            <person name="Nusbaum C."/>
            <person name="Birren B."/>
        </authorList>
    </citation>
    <scope>NUCLEOTIDE SEQUENCE [LARGE SCALE GENOMIC DNA]</scope>
    <source>
        <strain evidence="2">ATCC 38817</strain>
    </source>
</reference>
<evidence type="ECO:0000313" key="3">
    <source>
        <dbReference type="Proteomes" id="UP000030693"/>
    </source>
</evidence>
<dbReference type="Proteomes" id="UP000030693">
    <property type="component" value="Unassembled WGS sequence"/>
</dbReference>
<organism evidence="2">
    <name type="scientific">Fonticula alba</name>
    <name type="common">Slime mold</name>
    <dbReference type="NCBI Taxonomy" id="691883"/>
    <lineage>
        <taxon>Eukaryota</taxon>
        <taxon>Rotosphaerida</taxon>
        <taxon>Fonticulaceae</taxon>
        <taxon>Fonticula</taxon>
    </lineage>
</organism>
<name>A0A058Z9Y3_FONAL</name>